<feature type="coiled-coil region" evidence="7">
    <location>
        <begin position="95"/>
        <end position="122"/>
    </location>
</feature>
<dbReference type="EMBL" id="JAGGJA010000003">
    <property type="protein sequence ID" value="MCW9706178.1"/>
    <property type="molecule type" value="Genomic_DNA"/>
</dbReference>
<evidence type="ECO:0000256" key="3">
    <source>
        <dbReference type="ARBA" id="ARBA00023110"/>
    </source>
</evidence>
<dbReference type="InterPro" id="IPR046357">
    <property type="entry name" value="PPIase_dom_sf"/>
</dbReference>
<dbReference type="InterPro" id="IPR036944">
    <property type="entry name" value="PPIase_FKBP_N_sf"/>
</dbReference>
<evidence type="ECO:0000256" key="2">
    <source>
        <dbReference type="ARBA" id="ARBA00006577"/>
    </source>
</evidence>
<dbReference type="EC" id="5.2.1.8" evidence="6"/>
<keyword evidence="7" id="KW-0175">Coiled coil</keyword>
<dbReference type="Proteomes" id="UP001207918">
    <property type="component" value="Unassembled WGS sequence"/>
</dbReference>
<dbReference type="Pfam" id="PF01346">
    <property type="entry name" value="FKBP_N"/>
    <property type="match status" value="1"/>
</dbReference>
<comment type="caution">
    <text evidence="10">The sequence shown here is derived from an EMBL/GenBank/DDBJ whole genome shotgun (WGS) entry which is preliminary data.</text>
</comment>
<evidence type="ECO:0000313" key="11">
    <source>
        <dbReference type="Proteomes" id="UP001207918"/>
    </source>
</evidence>
<evidence type="ECO:0000256" key="6">
    <source>
        <dbReference type="RuleBase" id="RU003915"/>
    </source>
</evidence>
<name>A0ABT3PKA5_9BACT</name>
<evidence type="ECO:0000256" key="8">
    <source>
        <dbReference type="SAM" id="SignalP"/>
    </source>
</evidence>
<evidence type="ECO:0000256" key="7">
    <source>
        <dbReference type="SAM" id="Coils"/>
    </source>
</evidence>
<feature type="signal peptide" evidence="8">
    <location>
        <begin position="1"/>
        <end position="28"/>
    </location>
</feature>
<dbReference type="InterPro" id="IPR000774">
    <property type="entry name" value="PPIase_FKBP_N"/>
</dbReference>
<dbReference type="GO" id="GO:0016853">
    <property type="term" value="F:isomerase activity"/>
    <property type="evidence" value="ECO:0007669"/>
    <property type="project" value="UniProtKB-KW"/>
</dbReference>
<evidence type="ECO:0000313" key="10">
    <source>
        <dbReference type="EMBL" id="MCW9706178.1"/>
    </source>
</evidence>
<feature type="chain" id="PRO_5046389282" description="Peptidyl-prolyl cis-trans isomerase" evidence="8">
    <location>
        <begin position="29"/>
        <end position="251"/>
    </location>
</feature>
<dbReference type="InterPro" id="IPR001179">
    <property type="entry name" value="PPIase_FKBP_dom"/>
</dbReference>
<comment type="catalytic activity">
    <reaction evidence="1 5 6">
        <text>[protein]-peptidylproline (omega=180) = [protein]-peptidylproline (omega=0)</text>
        <dbReference type="Rhea" id="RHEA:16237"/>
        <dbReference type="Rhea" id="RHEA-COMP:10747"/>
        <dbReference type="Rhea" id="RHEA-COMP:10748"/>
        <dbReference type="ChEBI" id="CHEBI:83833"/>
        <dbReference type="ChEBI" id="CHEBI:83834"/>
        <dbReference type="EC" id="5.2.1.8"/>
    </reaction>
</comment>
<proteinExistence type="inferred from homology"/>
<accession>A0ABT3PKA5</accession>
<gene>
    <name evidence="10" type="ORF">J6I44_04910</name>
</gene>
<dbReference type="Pfam" id="PF00254">
    <property type="entry name" value="FKBP_C"/>
    <property type="match status" value="1"/>
</dbReference>
<sequence length="251" mass="27352">MTSNKFTTLFSVFCVATALMFTACNSNSGSVSTDVSLETNIDSVSYSLGYQIAAMSLKRQGMTDINAEKFASGLKTALSESDSAQLSNAEMQQVVQAYQMQARQQAQQKQQQEGQANKKEGEEFLAENKNNEGVQVTDSGLQYKVLEEGSGVSPDSTDEVRVHYKGTLLDGTEFDSSYERDEPAQFPLNQVIPGWTEGVQLMEEGATYKFWVPGELGYGPNPRPGGPIGPNELLIFEVELLEVNPADSASE</sequence>
<protein>
    <recommendedName>
        <fullName evidence="6">Peptidyl-prolyl cis-trans isomerase</fullName>
        <ecNumber evidence="6">5.2.1.8</ecNumber>
    </recommendedName>
</protein>
<dbReference type="PANTHER" id="PTHR43811:SF57">
    <property type="entry name" value="FKBP-TYPE PEPTIDYL-PROLYL CIS-TRANS ISOMERASE FKPA-RELATED"/>
    <property type="match status" value="1"/>
</dbReference>
<organism evidence="10 11">
    <name type="scientific">Fodinibius salsisoli</name>
    <dbReference type="NCBI Taxonomy" id="2820877"/>
    <lineage>
        <taxon>Bacteria</taxon>
        <taxon>Pseudomonadati</taxon>
        <taxon>Balneolota</taxon>
        <taxon>Balneolia</taxon>
        <taxon>Balneolales</taxon>
        <taxon>Balneolaceae</taxon>
        <taxon>Fodinibius</taxon>
    </lineage>
</organism>
<evidence type="ECO:0000256" key="4">
    <source>
        <dbReference type="ARBA" id="ARBA00023235"/>
    </source>
</evidence>
<keyword evidence="3 5" id="KW-0697">Rotamase</keyword>
<evidence type="ECO:0000256" key="5">
    <source>
        <dbReference type="PROSITE-ProRule" id="PRU00277"/>
    </source>
</evidence>
<reference evidence="10 11" key="1">
    <citation type="submission" date="2021-03" db="EMBL/GenBank/DDBJ databases">
        <title>Aliifodinibius sp. nov., a new bacterium isolated from saline soil.</title>
        <authorList>
            <person name="Galisteo C."/>
            <person name="De La Haba R."/>
            <person name="Sanchez-Porro C."/>
            <person name="Ventosa A."/>
        </authorList>
    </citation>
    <scope>NUCLEOTIDE SEQUENCE [LARGE SCALE GENOMIC DNA]</scope>
    <source>
        <strain evidence="10 11">1BSP15-2V2</strain>
    </source>
</reference>
<keyword evidence="4 5" id="KW-0413">Isomerase</keyword>
<dbReference type="PANTHER" id="PTHR43811">
    <property type="entry name" value="FKBP-TYPE PEPTIDYL-PROLYL CIS-TRANS ISOMERASE FKPA"/>
    <property type="match status" value="1"/>
</dbReference>
<dbReference type="SUPFAM" id="SSF54534">
    <property type="entry name" value="FKBP-like"/>
    <property type="match status" value="1"/>
</dbReference>
<dbReference type="RefSeq" id="WP_265764882.1">
    <property type="nucleotide sequence ID" value="NZ_JAGGJA010000003.1"/>
</dbReference>
<dbReference type="PROSITE" id="PS50059">
    <property type="entry name" value="FKBP_PPIASE"/>
    <property type="match status" value="1"/>
</dbReference>
<comment type="similarity">
    <text evidence="2 6">Belongs to the FKBP-type PPIase family.</text>
</comment>
<dbReference type="Gene3D" id="1.10.287.460">
    <property type="entry name" value="Peptidyl-prolyl cis-trans isomerase, FKBP-type, N-terminal domain"/>
    <property type="match status" value="1"/>
</dbReference>
<dbReference type="PROSITE" id="PS51257">
    <property type="entry name" value="PROKAR_LIPOPROTEIN"/>
    <property type="match status" value="1"/>
</dbReference>
<evidence type="ECO:0000256" key="1">
    <source>
        <dbReference type="ARBA" id="ARBA00000971"/>
    </source>
</evidence>
<keyword evidence="11" id="KW-1185">Reference proteome</keyword>
<feature type="domain" description="PPIase FKBP-type" evidence="9">
    <location>
        <begin position="157"/>
        <end position="244"/>
    </location>
</feature>
<evidence type="ECO:0000259" key="9">
    <source>
        <dbReference type="PROSITE" id="PS50059"/>
    </source>
</evidence>
<keyword evidence="8" id="KW-0732">Signal</keyword>
<dbReference type="Gene3D" id="3.10.50.40">
    <property type="match status" value="1"/>
</dbReference>